<sequence length="87" mass="9889">MFSFSPSLRLLLSIRIILAHVYTTGRRSGGVLLHSRMVFCIEKGVCFLLIPYVKSMKSYENVHDDGYGSTEILHNDRSSRANVQENI</sequence>
<keyword evidence="3" id="KW-1185">Reference proteome</keyword>
<dbReference type="EMBL" id="JARK01000120">
    <property type="protein sequence ID" value="EYC42743.1"/>
    <property type="molecule type" value="Genomic_DNA"/>
</dbReference>
<accession>A0A016WUP1</accession>
<dbReference type="OrthoDB" id="10546141at2759"/>
<organism evidence="2 3">
    <name type="scientific">Ancylostoma ceylanicum</name>
    <dbReference type="NCBI Taxonomy" id="53326"/>
    <lineage>
        <taxon>Eukaryota</taxon>
        <taxon>Metazoa</taxon>
        <taxon>Ecdysozoa</taxon>
        <taxon>Nematoda</taxon>
        <taxon>Chromadorea</taxon>
        <taxon>Rhabditida</taxon>
        <taxon>Rhabditina</taxon>
        <taxon>Rhabditomorpha</taxon>
        <taxon>Strongyloidea</taxon>
        <taxon>Ancylostomatidae</taxon>
        <taxon>Ancylostomatinae</taxon>
        <taxon>Ancylostoma</taxon>
    </lineage>
</organism>
<feature type="chain" id="PRO_5001495055" description="Secreted protein" evidence="1">
    <location>
        <begin position="20"/>
        <end position="87"/>
    </location>
</feature>
<name>A0A016WUP1_9BILA</name>
<protein>
    <recommendedName>
        <fullName evidence="4">Secreted protein</fullName>
    </recommendedName>
</protein>
<evidence type="ECO:0000313" key="2">
    <source>
        <dbReference type="EMBL" id="EYC42743.1"/>
    </source>
</evidence>
<keyword evidence="1" id="KW-0732">Signal</keyword>
<evidence type="ECO:0008006" key="4">
    <source>
        <dbReference type="Google" id="ProtNLM"/>
    </source>
</evidence>
<proteinExistence type="predicted"/>
<evidence type="ECO:0000313" key="3">
    <source>
        <dbReference type="Proteomes" id="UP000024635"/>
    </source>
</evidence>
<comment type="caution">
    <text evidence="2">The sequence shown here is derived from an EMBL/GenBank/DDBJ whole genome shotgun (WGS) entry which is preliminary data.</text>
</comment>
<dbReference type="Proteomes" id="UP000024635">
    <property type="component" value="Unassembled WGS sequence"/>
</dbReference>
<evidence type="ECO:0000256" key="1">
    <source>
        <dbReference type="SAM" id="SignalP"/>
    </source>
</evidence>
<dbReference type="AlphaFoldDB" id="A0A016WUP1"/>
<gene>
    <name evidence="2" type="primary">Acey_s0520.g2857</name>
    <name evidence="2" type="ORF">Y032_0520g2857</name>
</gene>
<reference evidence="3" key="1">
    <citation type="journal article" date="2015" name="Nat. Genet.">
        <title>The genome and transcriptome of the zoonotic hookworm Ancylostoma ceylanicum identify infection-specific gene families.</title>
        <authorList>
            <person name="Schwarz E.M."/>
            <person name="Hu Y."/>
            <person name="Antoshechkin I."/>
            <person name="Miller M.M."/>
            <person name="Sternberg P.W."/>
            <person name="Aroian R.V."/>
        </authorList>
    </citation>
    <scope>NUCLEOTIDE SEQUENCE</scope>
    <source>
        <strain evidence="3">HY135</strain>
    </source>
</reference>
<feature type="signal peptide" evidence="1">
    <location>
        <begin position="1"/>
        <end position="19"/>
    </location>
</feature>